<evidence type="ECO:0000259" key="3">
    <source>
        <dbReference type="Pfam" id="PF13649"/>
    </source>
</evidence>
<reference evidence="4 5" key="1">
    <citation type="journal article" date="2019" name="Int. J. Syst. Evol. Microbiol.">
        <title>The Global Catalogue of Microorganisms (GCM) 10K type strain sequencing project: providing services to taxonomists for standard genome sequencing and annotation.</title>
        <authorList>
            <consortium name="The Broad Institute Genomics Platform"/>
            <consortium name="The Broad Institute Genome Sequencing Center for Infectious Disease"/>
            <person name="Wu L."/>
            <person name="Ma J."/>
        </authorList>
    </citation>
    <scope>NUCLEOTIDE SEQUENCE [LARGE SCALE GENOMIC DNA]</scope>
    <source>
        <strain evidence="4 5">JCM 14718</strain>
    </source>
</reference>
<evidence type="ECO:0000256" key="1">
    <source>
        <dbReference type="ARBA" id="ARBA00022603"/>
    </source>
</evidence>
<dbReference type="SUPFAM" id="SSF53335">
    <property type="entry name" value="S-adenosyl-L-methionine-dependent methyltransferases"/>
    <property type="match status" value="1"/>
</dbReference>
<dbReference type="PANTHER" id="PTHR43861">
    <property type="entry name" value="TRANS-ACONITATE 2-METHYLTRANSFERASE-RELATED"/>
    <property type="match status" value="1"/>
</dbReference>
<dbReference type="CDD" id="cd02440">
    <property type="entry name" value="AdoMet_MTases"/>
    <property type="match status" value="1"/>
</dbReference>
<evidence type="ECO:0000256" key="2">
    <source>
        <dbReference type="ARBA" id="ARBA00022679"/>
    </source>
</evidence>
<feature type="domain" description="Methyltransferase" evidence="3">
    <location>
        <begin position="23"/>
        <end position="118"/>
    </location>
</feature>
<dbReference type="EMBL" id="BAAANY010000009">
    <property type="protein sequence ID" value="GAA1675765.1"/>
    <property type="molecule type" value="Genomic_DNA"/>
</dbReference>
<evidence type="ECO:0000313" key="4">
    <source>
        <dbReference type="EMBL" id="GAA1675765.1"/>
    </source>
</evidence>
<protein>
    <submittedName>
        <fullName evidence="4">Methyltransferase domain-containing protein</fullName>
    </submittedName>
</protein>
<dbReference type="Gene3D" id="3.40.50.150">
    <property type="entry name" value="Vaccinia Virus protein VP39"/>
    <property type="match status" value="1"/>
</dbReference>
<dbReference type="InterPro" id="IPR041698">
    <property type="entry name" value="Methyltransf_25"/>
</dbReference>
<dbReference type="PANTHER" id="PTHR43861:SF1">
    <property type="entry name" value="TRANS-ACONITATE 2-METHYLTRANSFERASE"/>
    <property type="match status" value="1"/>
</dbReference>
<name>A0ABN2GRS5_9ACTN</name>
<dbReference type="InterPro" id="IPR029063">
    <property type="entry name" value="SAM-dependent_MTases_sf"/>
</dbReference>
<dbReference type="GO" id="GO:0032259">
    <property type="term" value="P:methylation"/>
    <property type="evidence" value="ECO:0007669"/>
    <property type="project" value="UniProtKB-KW"/>
</dbReference>
<gene>
    <name evidence="4" type="ORF">GCM10009765_26340</name>
</gene>
<evidence type="ECO:0000313" key="5">
    <source>
        <dbReference type="Proteomes" id="UP001500618"/>
    </source>
</evidence>
<proteinExistence type="predicted"/>
<dbReference type="GO" id="GO:0008168">
    <property type="term" value="F:methyltransferase activity"/>
    <property type="evidence" value="ECO:0007669"/>
    <property type="project" value="UniProtKB-KW"/>
</dbReference>
<dbReference type="Pfam" id="PF13649">
    <property type="entry name" value="Methyltransf_25"/>
    <property type="match status" value="1"/>
</dbReference>
<accession>A0ABN2GRS5</accession>
<keyword evidence="5" id="KW-1185">Reference proteome</keyword>
<comment type="caution">
    <text evidence="4">The sequence shown here is derived from an EMBL/GenBank/DDBJ whole genome shotgun (WGS) entry which is preliminary data.</text>
</comment>
<dbReference type="Proteomes" id="UP001500618">
    <property type="component" value="Unassembled WGS sequence"/>
</dbReference>
<sequence>MAGRRAETHARFFLPHLAPGLNVLDLGCGPGTITLGLAAAVAPGAVLGIDAGSEQLELGQRAATAEGVTNVRFDQASAYAVPLANDSVDRVFSHALLEHLAEPERAMAEAYRVLAPGGVIGVCCPAWDGFLLAPGSEEVDAAIARYRKLQAANGGDPLIGRRLGTLLGGAGFTQVRLDARYERYVDAYRISEYLAEQLDTEGESSHADTLRQWATQPAAMFAQAWVSATARKP</sequence>
<keyword evidence="1 4" id="KW-0489">Methyltransferase</keyword>
<keyword evidence="2" id="KW-0808">Transferase</keyword>
<organism evidence="4 5">
    <name type="scientific">Fodinicola feengrottensis</name>
    <dbReference type="NCBI Taxonomy" id="435914"/>
    <lineage>
        <taxon>Bacteria</taxon>
        <taxon>Bacillati</taxon>
        <taxon>Actinomycetota</taxon>
        <taxon>Actinomycetes</taxon>
        <taxon>Mycobacteriales</taxon>
        <taxon>Fodinicola</taxon>
    </lineage>
</organism>